<dbReference type="EMBL" id="JBHLVO010000033">
    <property type="protein sequence ID" value="MFC0274341.1"/>
    <property type="molecule type" value="Genomic_DNA"/>
</dbReference>
<evidence type="ECO:0000313" key="2">
    <source>
        <dbReference type="EMBL" id="MFC0274341.1"/>
    </source>
</evidence>
<organism evidence="2 3">
    <name type="scientific">Metabacillus herbersteinensis</name>
    <dbReference type="NCBI Taxonomy" id="283816"/>
    <lineage>
        <taxon>Bacteria</taxon>
        <taxon>Bacillati</taxon>
        <taxon>Bacillota</taxon>
        <taxon>Bacilli</taxon>
        <taxon>Bacillales</taxon>
        <taxon>Bacillaceae</taxon>
        <taxon>Metabacillus</taxon>
    </lineage>
</organism>
<comment type="caution">
    <text evidence="2">The sequence shown here is derived from an EMBL/GenBank/DDBJ whole genome shotgun (WGS) entry which is preliminary data.</text>
</comment>
<feature type="domain" description="DUF4397" evidence="1">
    <location>
        <begin position="64"/>
        <end position="178"/>
    </location>
</feature>
<protein>
    <submittedName>
        <fullName evidence="2">DUF4397 domain-containing protein</fullName>
    </submittedName>
</protein>
<dbReference type="InterPro" id="IPR025510">
    <property type="entry name" value="DUF4397"/>
</dbReference>
<proteinExistence type="predicted"/>
<dbReference type="Pfam" id="PF14344">
    <property type="entry name" value="DUF4397"/>
    <property type="match status" value="1"/>
</dbReference>
<keyword evidence="3" id="KW-1185">Reference proteome</keyword>
<reference evidence="2 3" key="1">
    <citation type="submission" date="2024-09" db="EMBL/GenBank/DDBJ databases">
        <authorList>
            <person name="Sun Q."/>
            <person name="Mori K."/>
        </authorList>
    </citation>
    <scope>NUCLEOTIDE SEQUENCE [LARGE SCALE GENOMIC DNA]</scope>
    <source>
        <strain evidence="2 3">CCM 7228</strain>
    </source>
</reference>
<gene>
    <name evidence="2" type="ORF">ACFFIX_23620</name>
</gene>
<name>A0ABV6GLQ6_9BACI</name>
<sequence>MNPKEKYAHKALMYDMLSNYYKYVDPAKHILYYQKHLKALQQLMSAGQHDHRDHHSQQLNLGMSKVRILHASPDAPSVDIYLNGKVTLKNVTFKQLSDYFQLPAGNYRIDIFPTGNQSRPVLSEMLLLMPASTYTIAASGRASNLKLLPFIDQPFISAGETKVRVVHLSPDAPAVDIAIKDGDVLFKNVSFLDATTFLTVSPRKVDLEVRVAGTNSVVLTVRKVQFKADRAFTVFAVGFANGTPSLDLIITS</sequence>
<dbReference type="RefSeq" id="WP_378938483.1">
    <property type="nucleotide sequence ID" value="NZ_JBHLVO010000033.1"/>
</dbReference>
<evidence type="ECO:0000259" key="1">
    <source>
        <dbReference type="Pfam" id="PF14344"/>
    </source>
</evidence>
<dbReference type="Proteomes" id="UP001589854">
    <property type="component" value="Unassembled WGS sequence"/>
</dbReference>
<evidence type="ECO:0000313" key="3">
    <source>
        <dbReference type="Proteomes" id="UP001589854"/>
    </source>
</evidence>
<accession>A0ABV6GLQ6</accession>